<evidence type="ECO:0000256" key="1">
    <source>
        <dbReference type="ARBA" id="ARBA00001935"/>
    </source>
</evidence>
<proteinExistence type="inferred from homology"/>
<feature type="compositionally biased region" description="Low complexity" evidence="10">
    <location>
        <begin position="39"/>
        <end position="57"/>
    </location>
</feature>
<keyword evidence="4 7" id="KW-0801">TPQ</keyword>
<dbReference type="PANTHER" id="PTHR10638:SF20">
    <property type="entry name" value="AMINE OXIDASE"/>
    <property type="match status" value="1"/>
</dbReference>
<feature type="region of interest" description="Disordered" evidence="10">
    <location>
        <begin position="380"/>
        <end position="431"/>
    </location>
</feature>
<dbReference type="SUPFAM" id="SSF54416">
    <property type="entry name" value="Amine oxidase N-terminal region"/>
    <property type="match status" value="2"/>
</dbReference>
<comment type="caution">
    <text evidence="14">The sequence shown here is derived from an EMBL/GenBank/DDBJ whole genome shotgun (WGS) entry which is preliminary data.</text>
</comment>
<feature type="region of interest" description="Disordered" evidence="10">
    <location>
        <begin position="1042"/>
        <end position="1064"/>
    </location>
</feature>
<feature type="region of interest" description="Disordered" evidence="10">
    <location>
        <begin position="37"/>
        <end position="57"/>
    </location>
</feature>
<evidence type="ECO:0000256" key="2">
    <source>
        <dbReference type="ARBA" id="ARBA00007983"/>
    </source>
</evidence>
<dbReference type="AlphaFoldDB" id="W9YPW9"/>
<evidence type="ECO:0000256" key="3">
    <source>
        <dbReference type="ARBA" id="ARBA00022723"/>
    </source>
</evidence>
<dbReference type="InterPro" id="IPR015328">
    <property type="entry name" value="DUF1965"/>
</dbReference>
<dbReference type="Gene3D" id="3.10.450.40">
    <property type="match status" value="2"/>
</dbReference>
<keyword evidence="15" id="KW-1185">Reference proteome</keyword>
<evidence type="ECO:0000313" key="14">
    <source>
        <dbReference type="EMBL" id="EXJ94952.1"/>
    </source>
</evidence>
<feature type="domain" description="DUF1965" evidence="13">
    <location>
        <begin position="321"/>
        <end position="384"/>
    </location>
</feature>
<gene>
    <name evidence="14" type="ORF">A1O1_00070</name>
</gene>
<comment type="PTM">
    <text evidence="8 9">Topaquinone (TPQ) is generated by copper-dependent autoxidation of a specific tyrosyl residue.</text>
</comment>
<organism evidence="14 15">
    <name type="scientific">Capronia coronata CBS 617.96</name>
    <dbReference type="NCBI Taxonomy" id="1182541"/>
    <lineage>
        <taxon>Eukaryota</taxon>
        <taxon>Fungi</taxon>
        <taxon>Dikarya</taxon>
        <taxon>Ascomycota</taxon>
        <taxon>Pezizomycotina</taxon>
        <taxon>Eurotiomycetes</taxon>
        <taxon>Chaetothyriomycetidae</taxon>
        <taxon>Chaetothyriales</taxon>
        <taxon>Herpotrichiellaceae</taxon>
        <taxon>Capronia</taxon>
    </lineage>
</organism>
<name>W9YPW9_9EURO</name>
<feature type="compositionally biased region" description="Basic and acidic residues" evidence="10">
    <location>
        <begin position="410"/>
        <end position="420"/>
    </location>
</feature>
<feature type="compositionally biased region" description="Acidic residues" evidence="10">
    <location>
        <begin position="380"/>
        <end position="409"/>
    </location>
</feature>
<feature type="region of interest" description="Disordered" evidence="10">
    <location>
        <begin position="96"/>
        <end position="138"/>
    </location>
</feature>
<comment type="cofactor">
    <cofactor evidence="1">
        <name>Cu cation</name>
        <dbReference type="ChEBI" id="CHEBI:23378"/>
    </cofactor>
</comment>
<feature type="compositionally biased region" description="Acidic residues" evidence="10">
    <location>
        <begin position="975"/>
        <end position="984"/>
    </location>
</feature>
<evidence type="ECO:0000313" key="15">
    <source>
        <dbReference type="Proteomes" id="UP000019484"/>
    </source>
</evidence>
<accession>W9YPW9</accession>
<feature type="compositionally biased region" description="Low complexity" evidence="10">
    <location>
        <begin position="107"/>
        <end position="137"/>
    </location>
</feature>
<dbReference type="InterPro" id="IPR049948">
    <property type="entry name" value="Cu_Am_ox_TPQ-bd"/>
</dbReference>
<dbReference type="OrthoDB" id="3341590at2759"/>
<feature type="compositionally biased region" description="Basic and acidic residues" evidence="10">
    <location>
        <begin position="931"/>
        <end position="943"/>
    </location>
</feature>
<dbReference type="Gene3D" id="2.70.98.20">
    <property type="entry name" value="Copper amine oxidase, catalytic domain"/>
    <property type="match status" value="1"/>
</dbReference>
<keyword evidence="6 9" id="KW-0186">Copper</keyword>
<evidence type="ECO:0000256" key="8">
    <source>
        <dbReference type="PIRSR" id="PIRSR600269-51"/>
    </source>
</evidence>
<evidence type="ECO:0000256" key="4">
    <source>
        <dbReference type="ARBA" id="ARBA00022772"/>
    </source>
</evidence>
<sequence>MASWKHLSLSISAILLLSTSLAYLLLSLAPHTPSHLIKQHQSSQHSPSPAASASCSPLKDYHQGFHAPAKNPWIELDEEEASQISAFFQETYNLKRDTHSESDSESNDASNDASTSKSSKASSKSSKTSSKASSNSTPVPQIHLIELLRPNKSDVVNYLDSNGPLPERWARVSNLEYNDSTNEVFIAEYMVGPLPAVSVSSVEGRGRERNSQDEKDTDAIDHHNSYTKPQPQIHPLTYCYNSGRNRVQTPLAGSFALLEWALSIGENASDITQDLLGAATNRDDPSDPAALVMGSRPALIEAGRMVHWLEFFSAGIASDSRSLLPQGLYVKVETPTPDPTTWMTKQWFYNGVLYDNDTALRDAMAEPGFVRLERNLDGEWTDTEEFDTDADADTNTEEFDTDSDTDADAEFSKFKSDPSRSRSRSSLPPISIQPYGPRYHLDRHEQYLSWMGFSFYLSTNQATGLSLFDIRYNNSRLIYQLGLQEALAHYAGVEPMQSGLEFLDAFFGMGSMMFSLVPGHDCPGHAEYLGMWYHKGPGGKMYRNRNAICVFEYTSDAPLQRHTSAFSATVSRNTYLVVRSVSTVGNYDYTIDYIFYLDGSIEVKLRASGFIFGAFHAEPRSSSSSSSSSSSPSKREAHTSHHNPPSPNTNPNEYGYRIHPAVHTSMHDHVVSFRADLDICGPSNTLIRTAIEPLTQSYDWDRPEIPGPRNTMHMVHTPVTHETGLNWPRNSGEMYLITNPNATNRWGETRAYRILPGTGMGSPASLTIVNSTTLGRSAAWASSDLWILKNRPVTEPAGAHAWNYLQPLDPLVDFEKMVDGEPIEEEDLVVYFNLGGHHVPTTQDVPNTLMHTSASSVMFVPFNYFDHDVSRAVRQGVRVDRRKKWGKKEEEKKKKKKKETSTKTTTATTTGRGCGGDRHGGQVETGDEDGKEEREKGKDEIRRTAALGRGRHTVRNDDTDEKIDMATEEKRPEGDDSDDDDDNADITYFGGHYTSPVLVSQEMLSPDLSNYMKERDEEEVGGWKTVRNRVGGGLLGLFVGKERGELGDEDNDGDGDADRGRMDW</sequence>
<feature type="compositionally biased region" description="Low complexity" evidence="10">
    <location>
        <begin position="902"/>
        <end position="911"/>
    </location>
</feature>
<dbReference type="PANTHER" id="PTHR10638">
    <property type="entry name" value="COPPER AMINE OXIDASE"/>
    <property type="match status" value="1"/>
</dbReference>
<evidence type="ECO:0000256" key="5">
    <source>
        <dbReference type="ARBA" id="ARBA00023002"/>
    </source>
</evidence>
<keyword evidence="11" id="KW-0732">Signal</keyword>
<feature type="compositionally biased region" description="Low complexity" evidence="10">
    <location>
        <begin position="621"/>
        <end position="632"/>
    </location>
</feature>
<feature type="modified residue" description="2',4',5'-topaquinone" evidence="8">
    <location>
        <position position="587"/>
    </location>
</feature>
<dbReference type="InterPro" id="IPR016182">
    <property type="entry name" value="Cu_amine_oxidase_N-reg"/>
</dbReference>
<feature type="region of interest" description="Disordered" evidence="10">
    <location>
        <begin position="199"/>
        <end position="232"/>
    </location>
</feature>
<dbReference type="GO" id="GO:0005886">
    <property type="term" value="C:plasma membrane"/>
    <property type="evidence" value="ECO:0007669"/>
    <property type="project" value="TreeGrafter"/>
</dbReference>
<evidence type="ECO:0000256" key="6">
    <source>
        <dbReference type="ARBA" id="ARBA00023008"/>
    </source>
</evidence>
<feature type="domain" description="Copper amine oxidase catalytic" evidence="12">
    <location>
        <begin position="431"/>
        <end position="870"/>
    </location>
</feature>
<comment type="similarity">
    <text evidence="2 9">Belongs to the copper/topaquinone oxidase family.</text>
</comment>
<dbReference type="InterPro" id="IPR000269">
    <property type="entry name" value="Cu_amine_oxidase"/>
</dbReference>
<feature type="region of interest" description="Disordered" evidence="10">
    <location>
        <begin position="880"/>
        <end position="989"/>
    </location>
</feature>
<evidence type="ECO:0000256" key="10">
    <source>
        <dbReference type="SAM" id="MobiDB-lite"/>
    </source>
</evidence>
<dbReference type="InterPro" id="IPR015798">
    <property type="entry name" value="Cu_amine_oxidase_C"/>
</dbReference>
<evidence type="ECO:0000259" key="12">
    <source>
        <dbReference type="Pfam" id="PF01179"/>
    </source>
</evidence>
<dbReference type="eggNOG" id="KOG1186">
    <property type="taxonomic scope" value="Eukaryota"/>
</dbReference>
<feature type="compositionally biased region" description="Basic and acidic residues" evidence="10">
    <location>
        <begin position="204"/>
        <end position="224"/>
    </location>
</feature>
<feature type="active site" description="Schiff-base intermediate with substrate; via topaquinone" evidence="7">
    <location>
        <position position="587"/>
    </location>
</feature>
<dbReference type="GO" id="GO:0008131">
    <property type="term" value="F:primary methylamine oxidase activity"/>
    <property type="evidence" value="ECO:0007669"/>
    <property type="project" value="InterPro"/>
</dbReference>
<evidence type="ECO:0000259" key="13">
    <source>
        <dbReference type="Pfam" id="PF09248"/>
    </source>
</evidence>
<evidence type="ECO:0000256" key="11">
    <source>
        <dbReference type="SAM" id="SignalP"/>
    </source>
</evidence>
<comment type="cofactor">
    <cofactor evidence="9">
        <name>Cu cation</name>
        <dbReference type="ChEBI" id="CHEBI:23378"/>
    </cofactor>
    <text evidence="9">Contains 1 topaquinone per subunit.</text>
</comment>
<dbReference type="GO" id="GO:0009308">
    <property type="term" value="P:amine metabolic process"/>
    <property type="evidence" value="ECO:0007669"/>
    <property type="project" value="UniProtKB-UniRule"/>
</dbReference>
<dbReference type="GO" id="GO:0005507">
    <property type="term" value="F:copper ion binding"/>
    <property type="evidence" value="ECO:0007669"/>
    <property type="project" value="InterPro"/>
</dbReference>
<keyword evidence="3 9" id="KW-0479">Metal-binding</keyword>
<dbReference type="STRING" id="1182541.W9YPW9"/>
<dbReference type="RefSeq" id="XP_007719181.1">
    <property type="nucleotide sequence ID" value="XM_007720991.1"/>
</dbReference>
<dbReference type="PROSITE" id="PS01164">
    <property type="entry name" value="COPPER_AMINE_OXID_1"/>
    <property type="match status" value="1"/>
</dbReference>
<feature type="compositionally biased region" description="Basic and acidic residues" evidence="10">
    <location>
        <begin position="954"/>
        <end position="974"/>
    </location>
</feature>
<feature type="region of interest" description="Disordered" evidence="10">
    <location>
        <begin position="618"/>
        <end position="656"/>
    </location>
</feature>
<reference evidence="14 15" key="1">
    <citation type="submission" date="2013-03" db="EMBL/GenBank/DDBJ databases">
        <title>The Genome Sequence of Capronia coronata CBS 617.96.</title>
        <authorList>
            <consortium name="The Broad Institute Genomics Platform"/>
            <person name="Cuomo C."/>
            <person name="de Hoog S."/>
            <person name="Gorbushina A."/>
            <person name="Walker B."/>
            <person name="Young S.K."/>
            <person name="Zeng Q."/>
            <person name="Gargeya S."/>
            <person name="Fitzgerald M."/>
            <person name="Haas B."/>
            <person name="Abouelleil A."/>
            <person name="Allen A.W."/>
            <person name="Alvarado L."/>
            <person name="Arachchi H.M."/>
            <person name="Berlin A.M."/>
            <person name="Chapman S.B."/>
            <person name="Gainer-Dewar J."/>
            <person name="Goldberg J."/>
            <person name="Griggs A."/>
            <person name="Gujja S."/>
            <person name="Hansen M."/>
            <person name="Howarth C."/>
            <person name="Imamovic A."/>
            <person name="Ireland A."/>
            <person name="Larimer J."/>
            <person name="McCowan C."/>
            <person name="Murphy C."/>
            <person name="Pearson M."/>
            <person name="Poon T.W."/>
            <person name="Priest M."/>
            <person name="Roberts A."/>
            <person name="Saif S."/>
            <person name="Shea T."/>
            <person name="Sisk P."/>
            <person name="Sykes S."/>
            <person name="Wortman J."/>
            <person name="Nusbaum C."/>
            <person name="Birren B."/>
        </authorList>
    </citation>
    <scope>NUCLEOTIDE SEQUENCE [LARGE SCALE GENOMIC DNA]</scope>
    <source>
        <strain evidence="14 15">CBS 617.96</strain>
    </source>
</reference>
<dbReference type="InterPro" id="IPR036460">
    <property type="entry name" value="Cu_amine_oxidase_C_sf"/>
</dbReference>
<dbReference type="Pfam" id="PF09248">
    <property type="entry name" value="DUF1965"/>
    <property type="match status" value="1"/>
</dbReference>
<feature type="signal peptide" evidence="11">
    <location>
        <begin position="1"/>
        <end position="22"/>
    </location>
</feature>
<dbReference type="EC" id="1.4.3.-" evidence="9"/>
<feature type="active site" description="Proton acceptor" evidence="7">
    <location>
        <position position="504"/>
    </location>
</feature>
<dbReference type="Pfam" id="PF01179">
    <property type="entry name" value="Cu_amine_oxid"/>
    <property type="match status" value="1"/>
</dbReference>
<evidence type="ECO:0000256" key="7">
    <source>
        <dbReference type="PIRSR" id="PIRSR600269-50"/>
    </source>
</evidence>
<dbReference type="EMBL" id="AMWN01000001">
    <property type="protein sequence ID" value="EXJ94952.1"/>
    <property type="molecule type" value="Genomic_DNA"/>
</dbReference>
<dbReference type="SUPFAM" id="SSF49998">
    <property type="entry name" value="Amine oxidase catalytic domain"/>
    <property type="match status" value="1"/>
</dbReference>
<keyword evidence="5 9" id="KW-0560">Oxidoreductase</keyword>
<protein>
    <recommendedName>
        <fullName evidence="9">Amine oxidase</fullName>
        <ecNumber evidence="9">1.4.3.-</ecNumber>
    </recommendedName>
</protein>
<dbReference type="GeneID" id="19154980"/>
<evidence type="ECO:0000256" key="9">
    <source>
        <dbReference type="RuleBase" id="RU000672"/>
    </source>
</evidence>
<feature type="chain" id="PRO_5004932966" description="Amine oxidase" evidence="11">
    <location>
        <begin position="23"/>
        <end position="1064"/>
    </location>
</feature>
<dbReference type="Proteomes" id="UP000019484">
    <property type="component" value="Unassembled WGS sequence"/>
</dbReference>
<dbReference type="GO" id="GO:0048038">
    <property type="term" value="F:quinone binding"/>
    <property type="evidence" value="ECO:0007669"/>
    <property type="project" value="InterPro"/>
</dbReference>
<dbReference type="HOGENOM" id="CLU_015739_0_0_1"/>